<dbReference type="PRINTS" id="PR00862">
    <property type="entry name" value="PROLIGOPTASE"/>
</dbReference>
<evidence type="ECO:0000313" key="4">
    <source>
        <dbReference type="EMBL" id="CAD8373592.1"/>
    </source>
</evidence>
<evidence type="ECO:0000313" key="3">
    <source>
        <dbReference type="EMBL" id="CAD8373590.1"/>
    </source>
</evidence>
<keyword evidence="2" id="KW-0378">Hydrolase</keyword>
<dbReference type="PANTHER" id="PTHR11757:SF19">
    <property type="entry name" value="PROLYL ENDOPEPTIDASE-LIKE"/>
    <property type="match status" value="1"/>
</dbReference>
<dbReference type="GO" id="GO:0006508">
    <property type="term" value="P:proteolysis"/>
    <property type="evidence" value="ECO:0007669"/>
    <property type="project" value="UniProtKB-KW"/>
</dbReference>
<dbReference type="AlphaFoldDB" id="A0A6U0KBW6"/>
<dbReference type="InterPro" id="IPR051543">
    <property type="entry name" value="Serine_Peptidase_S9A"/>
</dbReference>
<dbReference type="InterPro" id="IPR002470">
    <property type="entry name" value="Peptidase_S9A"/>
</dbReference>
<evidence type="ECO:0000256" key="1">
    <source>
        <dbReference type="ARBA" id="ARBA00005228"/>
    </source>
</evidence>
<accession>A0A6U0KBW6</accession>
<keyword evidence="2" id="KW-0645">Protease</keyword>
<keyword evidence="2" id="KW-0720">Serine protease</keyword>
<sequence>MYDRAQYACDRTTVLSRDGKTEIPVSLVFRKNVMEEHAATGKTLPTHLCGYGSYSSSIEDDFDSTRLPLLDRGMVYAIAHVRGGGEMGRSDHGEHANELALSNCSYYCGCLKVVTGEKKEGIKMIREAVSIDTRLYGEMYHVTHNRRDLLQRLLNGEDVEDELRYR</sequence>
<gene>
    <name evidence="3" type="ORF">MPOL1434_LOCUS7537</name>
    <name evidence="4" type="ORF">MPOL1434_LOCUS7538</name>
</gene>
<organism evidence="4">
    <name type="scientific">Minutocellus polymorphus</name>
    <dbReference type="NCBI Taxonomy" id="265543"/>
    <lineage>
        <taxon>Eukaryota</taxon>
        <taxon>Sar</taxon>
        <taxon>Stramenopiles</taxon>
        <taxon>Ochrophyta</taxon>
        <taxon>Bacillariophyta</taxon>
        <taxon>Mediophyceae</taxon>
        <taxon>Cymatosirophycidae</taxon>
        <taxon>Cymatosirales</taxon>
        <taxon>Cymatosiraceae</taxon>
        <taxon>Minutocellus</taxon>
    </lineage>
</organism>
<dbReference type="EMBL" id="HBEJ01012856">
    <property type="protein sequence ID" value="CAD8373592.1"/>
    <property type="molecule type" value="Transcribed_RNA"/>
</dbReference>
<proteinExistence type="inferred from homology"/>
<reference evidence="4" key="1">
    <citation type="submission" date="2021-01" db="EMBL/GenBank/DDBJ databases">
        <authorList>
            <person name="Corre E."/>
            <person name="Pelletier E."/>
            <person name="Niang G."/>
            <person name="Scheremetjew M."/>
            <person name="Finn R."/>
            <person name="Kale V."/>
            <person name="Holt S."/>
            <person name="Cochrane G."/>
            <person name="Meng A."/>
            <person name="Brown T."/>
            <person name="Cohen L."/>
        </authorList>
    </citation>
    <scope>NUCLEOTIDE SEQUENCE</scope>
    <source>
        <strain evidence="4">CCMP3303</strain>
    </source>
</reference>
<dbReference type="EMBL" id="HBEJ01012855">
    <property type="protein sequence ID" value="CAD8373590.1"/>
    <property type="molecule type" value="Transcribed_RNA"/>
</dbReference>
<dbReference type="InterPro" id="IPR029058">
    <property type="entry name" value="AB_hydrolase_fold"/>
</dbReference>
<protein>
    <recommendedName>
        <fullName evidence="2">Prolyl endopeptidase</fullName>
        <ecNumber evidence="2">3.4.21.-</ecNumber>
    </recommendedName>
</protein>
<comment type="similarity">
    <text evidence="1 2">Belongs to the peptidase S9A family.</text>
</comment>
<dbReference type="PANTHER" id="PTHR11757">
    <property type="entry name" value="PROTEASE FAMILY S9A OLIGOPEPTIDASE"/>
    <property type="match status" value="1"/>
</dbReference>
<dbReference type="GO" id="GO:0004252">
    <property type="term" value="F:serine-type endopeptidase activity"/>
    <property type="evidence" value="ECO:0007669"/>
    <property type="project" value="UniProtKB-UniRule"/>
</dbReference>
<name>A0A6U0KBW6_9STRA</name>
<dbReference type="Gene3D" id="3.40.50.1820">
    <property type="entry name" value="alpha/beta hydrolase"/>
    <property type="match status" value="1"/>
</dbReference>
<dbReference type="EC" id="3.4.21.-" evidence="2"/>
<evidence type="ECO:0000256" key="2">
    <source>
        <dbReference type="RuleBase" id="RU368024"/>
    </source>
</evidence>